<evidence type="ECO:0000313" key="4">
    <source>
        <dbReference type="Proteomes" id="UP000199444"/>
    </source>
</evidence>
<dbReference type="Proteomes" id="UP000199444">
    <property type="component" value="Unassembled WGS sequence"/>
</dbReference>
<dbReference type="GO" id="GO:0097367">
    <property type="term" value="F:carbohydrate derivative binding"/>
    <property type="evidence" value="ECO:0007669"/>
    <property type="project" value="InterPro"/>
</dbReference>
<dbReference type="InterPro" id="IPR001347">
    <property type="entry name" value="SIS_dom"/>
</dbReference>
<protein>
    <submittedName>
        <fullName evidence="3">3-hexulose-6-phosphate isomerase</fullName>
    </submittedName>
</protein>
<dbReference type="AlphaFoldDB" id="A0A1H0Z187"/>
<feature type="domain" description="SIS" evidence="2">
    <location>
        <begin position="27"/>
        <end position="170"/>
    </location>
</feature>
<evidence type="ECO:0000256" key="1">
    <source>
        <dbReference type="ARBA" id="ARBA00009235"/>
    </source>
</evidence>
<accession>A0A1H0Z187</accession>
<dbReference type="NCBIfam" id="TIGR03127">
    <property type="entry name" value="RuMP_HxlB"/>
    <property type="match status" value="1"/>
</dbReference>
<name>A0A1H0Z187_9BACI</name>
<proteinExistence type="inferred from homology"/>
<dbReference type="RefSeq" id="WP_092491790.1">
    <property type="nucleotide sequence ID" value="NZ_FNKD01000001.1"/>
</dbReference>
<sequence>MKKTHLKILEELKQVAEQLDENQIESFSNELNKADRIFVAGEGRSGLMGKAFAMRLMHAGYDVFVKGETITPSIQKNDVLVEISGSGNSTSLLSAAEQVKKSGATLLLVTTAADSELSHLADETIQVPAATKLRRPEEPATIQPMGNQFDQSVHILLDAIVISLTQSRDDINYYMKRQHENLD</sequence>
<evidence type="ECO:0000313" key="3">
    <source>
        <dbReference type="EMBL" id="SDQ20901.1"/>
    </source>
</evidence>
<keyword evidence="4" id="KW-1185">Reference proteome</keyword>
<dbReference type="PANTHER" id="PTHR43443:SF1">
    <property type="entry name" value="3-HEXULOSE-6-PHOSPHATE ISOMERASE"/>
    <property type="match status" value="1"/>
</dbReference>
<organism evidence="3 4">
    <name type="scientific">Virgibacillus salinus</name>
    <dbReference type="NCBI Taxonomy" id="553311"/>
    <lineage>
        <taxon>Bacteria</taxon>
        <taxon>Bacillati</taxon>
        <taxon>Bacillota</taxon>
        <taxon>Bacilli</taxon>
        <taxon>Bacillales</taxon>
        <taxon>Bacillaceae</taxon>
        <taxon>Virgibacillus</taxon>
    </lineage>
</organism>
<dbReference type="Pfam" id="PF01380">
    <property type="entry name" value="SIS"/>
    <property type="match status" value="1"/>
</dbReference>
<dbReference type="PANTHER" id="PTHR43443">
    <property type="entry name" value="3-HEXULOSE-6-PHOSPHATE ISOMERASE"/>
    <property type="match status" value="1"/>
</dbReference>
<comment type="similarity">
    <text evidence="1">Belongs to the SIS family. PHI subfamily.</text>
</comment>
<dbReference type="SUPFAM" id="SSF53697">
    <property type="entry name" value="SIS domain"/>
    <property type="match status" value="1"/>
</dbReference>
<keyword evidence="3" id="KW-0413">Isomerase</keyword>
<dbReference type="InterPro" id="IPR017552">
    <property type="entry name" value="PHI/rmpB"/>
</dbReference>
<evidence type="ECO:0000259" key="2">
    <source>
        <dbReference type="PROSITE" id="PS51464"/>
    </source>
</evidence>
<dbReference type="Gene3D" id="3.40.50.10490">
    <property type="entry name" value="Glucose-6-phosphate isomerase like protein, domain 1"/>
    <property type="match status" value="1"/>
</dbReference>
<gene>
    <name evidence="3" type="ORF">SAMN05216231_0953</name>
</gene>
<dbReference type="STRING" id="553311.SAMN05216231_0953"/>
<dbReference type="PROSITE" id="PS51464">
    <property type="entry name" value="SIS"/>
    <property type="match status" value="1"/>
</dbReference>
<dbReference type="GO" id="GO:0016853">
    <property type="term" value="F:isomerase activity"/>
    <property type="evidence" value="ECO:0007669"/>
    <property type="project" value="UniProtKB-KW"/>
</dbReference>
<dbReference type="EMBL" id="FNKD01000001">
    <property type="protein sequence ID" value="SDQ20901.1"/>
    <property type="molecule type" value="Genomic_DNA"/>
</dbReference>
<reference evidence="3 4" key="1">
    <citation type="submission" date="2016-10" db="EMBL/GenBank/DDBJ databases">
        <authorList>
            <person name="de Groot N.N."/>
        </authorList>
    </citation>
    <scope>NUCLEOTIDE SEQUENCE [LARGE SCALE GENOMIC DNA]</scope>
    <source>
        <strain evidence="3 4">CGMCC 1.10449</strain>
    </source>
</reference>
<dbReference type="CDD" id="cd05005">
    <property type="entry name" value="SIS_PHI"/>
    <property type="match status" value="1"/>
</dbReference>
<dbReference type="InterPro" id="IPR046348">
    <property type="entry name" value="SIS_dom_sf"/>
</dbReference>
<dbReference type="GO" id="GO:1901135">
    <property type="term" value="P:carbohydrate derivative metabolic process"/>
    <property type="evidence" value="ECO:0007669"/>
    <property type="project" value="InterPro"/>
</dbReference>